<feature type="signal peptide" evidence="2">
    <location>
        <begin position="1"/>
        <end position="20"/>
    </location>
</feature>
<name>T1E3B2_9DIPT</name>
<protein>
    <submittedName>
        <fullName evidence="3">Putative secreted protein</fullName>
    </submittedName>
</protein>
<feature type="chain" id="PRO_5004587145" evidence="2">
    <location>
        <begin position="21"/>
        <end position="111"/>
    </location>
</feature>
<dbReference type="AlphaFoldDB" id="T1E3B2"/>
<dbReference type="EMBL" id="GALA01000525">
    <property type="protein sequence ID" value="JAA94327.1"/>
    <property type="molecule type" value="mRNA"/>
</dbReference>
<sequence>MKLLLCATLAFFGIFGVVSGGIFDSWFNPSRPQPKLLCPKDQIPVPNWPSWLPGRFCVPEKPAPGSCNNSTDGCCRWIDERNQSWTWCNGTEGTSVSSSSNSRTVVSQDIE</sequence>
<reference evidence="3" key="1">
    <citation type="journal article" date="2013" name="BMC Genomics">
        <title>A deep insight into the sialotranscriptome of the mosquito, Psorophora albipes.</title>
        <authorList>
            <person name="Chagas A.C."/>
            <person name="Calvo E."/>
            <person name="Rios-Velasquez C.M."/>
            <person name="Pessoa F.A."/>
            <person name="Medeiros J.F."/>
            <person name="Ribeiro J.M."/>
        </authorList>
    </citation>
    <scope>NUCLEOTIDE SEQUENCE</scope>
</reference>
<evidence type="ECO:0000256" key="1">
    <source>
        <dbReference type="SAM" id="MobiDB-lite"/>
    </source>
</evidence>
<feature type="compositionally biased region" description="Low complexity" evidence="1">
    <location>
        <begin position="95"/>
        <end position="111"/>
    </location>
</feature>
<keyword evidence="2" id="KW-0732">Signal</keyword>
<organism evidence="3">
    <name type="scientific">Psorophora albipes</name>
    <dbReference type="NCBI Taxonomy" id="869069"/>
    <lineage>
        <taxon>Eukaryota</taxon>
        <taxon>Metazoa</taxon>
        <taxon>Ecdysozoa</taxon>
        <taxon>Arthropoda</taxon>
        <taxon>Hexapoda</taxon>
        <taxon>Insecta</taxon>
        <taxon>Pterygota</taxon>
        <taxon>Neoptera</taxon>
        <taxon>Endopterygota</taxon>
        <taxon>Diptera</taxon>
        <taxon>Nematocera</taxon>
        <taxon>Culicoidea</taxon>
        <taxon>Culicidae</taxon>
        <taxon>Culicinae</taxon>
        <taxon>Aedini</taxon>
        <taxon>Psorophora</taxon>
    </lineage>
</organism>
<proteinExistence type="evidence at transcript level"/>
<feature type="region of interest" description="Disordered" evidence="1">
    <location>
        <begin position="90"/>
        <end position="111"/>
    </location>
</feature>
<accession>T1E3B2</accession>
<evidence type="ECO:0000256" key="2">
    <source>
        <dbReference type="SAM" id="SignalP"/>
    </source>
</evidence>
<evidence type="ECO:0000313" key="3">
    <source>
        <dbReference type="EMBL" id="JAA94327.1"/>
    </source>
</evidence>